<evidence type="ECO:0000256" key="2">
    <source>
        <dbReference type="SAM" id="SignalP"/>
    </source>
</evidence>
<dbReference type="GO" id="GO:0016788">
    <property type="term" value="F:hydrolase activity, acting on ester bonds"/>
    <property type="evidence" value="ECO:0007669"/>
    <property type="project" value="InterPro"/>
</dbReference>
<dbReference type="Gene3D" id="1.10.575.10">
    <property type="entry name" value="P1 Nuclease"/>
    <property type="match status" value="1"/>
</dbReference>
<feature type="region of interest" description="Disordered" evidence="1">
    <location>
        <begin position="277"/>
        <end position="297"/>
    </location>
</feature>
<name>A0A7W8DAC2_9GAMM</name>
<keyword evidence="4" id="KW-1185">Reference proteome</keyword>
<dbReference type="Proteomes" id="UP000521199">
    <property type="component" value="Unassembled WGS sequence"/>
</dbReference>
<evidence type="ECO:0000256" key="1">
    <source>
        <dbReference type="SAM" id="MobiDB-lite"/>
    </source>
</evidence>
<protein>
    <submittedName>
        <fullName evidence="3">Uncharacterized protein</fullName>
    </submittedName>
</protein>
<dbReference type="InterPro" id="IPR008947">
    <property type="entry name" value="PLipase_C/P1_nuclease_dom_sf"/>
</dbReference>
<feature type="chain" id="PRO_5031566899" evidence="2">
    <location>
        <begin position="21"/>
        <end position="930"/>
    </location>
</feature>
<reference evidence="3 4" key="1">
    <citation type="submission" date="2020-08" db="EMBL/GenBank/DDBJ databases">
        <title>Genomic Encyclopedia of Type Strains, Phase IV (KMG-IV): sequencing the most valuable type-strain genomes for metagenomic binning, comparative biology and taxonomic classification.</title>
        <authorList>
            <person name="Goeker M."/>
        </authorList>
    </citation>
    <scope>NUCLEOTIDE SEQUENCE [LARGE SCALE GENOMIC DNA]</scope>
    <source>
        <strain evidence="3 4">DSM 24163</strain>
    </source>
</reference>
<dbReference type="RefSeq" id="WP_183961588.1">
    <property type="nucleotide sequence ID" value="NZ_JACHHP010000004.1"/>
</dbReference>
<feature type="signal peptide" evidence="2">
    <location>
        <begin position="1"/>
        <end position="20"/>
    </location>
</feature>
<keyword evidence="2" id="KW-0732">Signal</keyword>
<sequence>MKWMRRIFISCLMVPAAAAAYEIETHAWIMHQGYLRSDLASGELRTRLGFDRLVEQQPFQVFYELPSIGSRDAYLDVVPDPLFGQSSDAYLNPIYHRPPTPYERQRFVYTSGPADPNSTNGLFLTPHTVGAALVRGAVREDDLLHDEAGQELRDADPHGDIFRVFNHFYDPINDRGLTIPLGCNFVLSQPCYKSVDWALGTTDAFSTNFSPMQNRRNHFSWNDAREHLWQALTFKSAATNSAQYAVAQARDSGLRRVYWNSSLKSIGHTVHLLQDTAQPQHTRNDRHNPPGNHPFGTDENRRMMEAFANLRVTGNLATTGGDFHRIFRNMVNAQPAAGLTSPPAAGNYPVPKFSTPLKFFTTRSSDLSVEARRGLADYSNRGYYSDGTKPGQSDDYDFPPQDLTDPGFTLGYGATVVQPGYGTLQRMNLYHEVPDLVAPTHPDACEINGKLPVLSVSALSDFQAVSSAALPMSSLSFDTYKCNQDNLLPRAIAYSAGLVNHFFRGTLEIQAPPQRVLAVVDQGVAHSVDSNGYPRRTDNNEIFGFEKLRLRVKNSTSDILESGTQNTYSQTIGGSNGPSSGRMVAIARYHRNPCYQPDMSGERRVTMPLNGTLQPPVNCPTTGSRTHYDEISVSAAVSVAPGDFGTGSGASFKDMMFDFTADPIPVNATDLFIQVVYRGPLGEEADGIALGTYDAREPMFVSFWNNTDYYNQNGAWASAVGSTGVYRKAVKNFQFCAGVGADRTVLIQYNSLGSPAMSFPEPAGYMRFAVIPAKPVASENVILRGNPSFFDPQPPIVYEPPAIGVSGTINQANKERIGLATAPYPLASAPLASCPTTPPSNSEFIWCVEPILVRRGLAGGKVAQPIYLTNSVAPSPVPDAGSLPAFALPPVQNVASNYWNTSLTPCPLLLTGWTVNLEEILGLEEQLLSL</sequence>
<comment type="caution">
    <text evidence="3">The sequence shown here is derived from an EMBL/GenBank/DDBJ whole genome shotgun (WGS) entry which is preliminary data.</text>
</comment>
<dbReference type="EMBL" id="JACHHP010000004">
    <property type="protein sequence ID" value="MBB5209058.1"/>
    <property type="molecule type" value="Genomic_DNA"/>
</dbReference>
<evidence type="ECO:0000313" key="4">
    <source>
        <dbReference type="Proteomes" id="UP000521199"/>
    </source>
</evidence>
<proteinExistence type="predicted"/>
<dbReference type="SUPFAM" id="SSF48537">
    <property type="entry name" value="Phospholipase C/P1 nuclease"/>
    <property type="match status" value="1"/>
</dbReference>
<feature type="region of interest" description="Disordered" evidence="1">
    <location>
        <begin position="379"/>
        <end position="400"/>
    </location>
</feature>
<evidence type="ECO:0000313" key="3">
    <source>
        <dbReference type="EMBL" id="MBB5209058.1"/>
    </source>
</evidence>
<accession>A0A7W8DAC2</accession>
<gene>
    <name evidence="3" type="ORF">HNQ52_002608</name>
</gene>
<dbReference type="AlphaFoldDB" id="A0A7W8DAC2"/>
<organism evidence="3 4">
    <name type="scientific">Chiayiivirga flava</name>
    <dbReference type="NCBI Taxonomy" id="659595"/>
    <lineage>
        <taxon>Bacteria</taxon>
        <taxon>Pseudomonadati</taxon>
        <taxon>Pseudomonadota</taxon>
        <taxon>Gammaproteobacteria</taxon>
        <taxon>Lysobacterales</taxon>
        <taxon>Lysobacteraceae</taxon>
        <taxon>Chiayiivirga</taxon>
    </lineage>
</organism>